<feature type="region of interest" description="Disordered" evidence="1">
    <location>
        <begin position="1"/>
        <end position="36"/>
    </location>
</feature>
<sequence>MLDLGHSTQINVGAEQHGGKHSDPARPTSPKHRGAWPYGLAEALKGHSPRLVEAVISRLKRVIGNALRSRTDRRRTTEIAINALSRMLELGRPKPVRIV</sequence>
<evidence type="ECO:0000313" key="2">
    <source>
        <dbReference type="EMBL" id="ANY85017.1"/>
    </source>
</evidence>
<dbReference type="EMBL" id="CP016620">
    <property type="protein sequence ID" value="ANY85017.1"/>
    <property type="molecule type" value="Genomic_DNA"/>
</dbReference>
<dbReference type="AlphaFoldDB" id="A0A1B2EYM4"/>
<evidence type="ECO:0000256" key="1">
    <source>
        <dbReference type="SAM" id="MobiDB-lite"/>
    </source>
</evidence>
<geneLocation type="plasmid" evidence="2">
    <name>unnamed4</name>
</geneLocation>
<name>A0A1B2EYM4_9HYPH</name>
<reference evidence="2" key="1">
    <citation type="submission" date="2016-07" db="EMBL/GenBank/DDBJ databases">
        <title>Microvirga ossetica sp. nov. a new species of rhizobia isolated from root nodules of the legume species Vicia alpestris Steven originated from North Ossetia region in the Caucasus.</title>
        <authorList>
            <person name="Safronova V.I."/>
            <person name="Kuznetsova I.G."/>
            <person name="Sazanova A.L."/>
            <person name="Belimov A."/>
            <person name="Andronov E."/>
            <person name="Osledkin Y.S."/>
            <person name="Onishchuk O.P."/>
            <person name="Kurchak O.N."/>
            <person name="Shaposhnikov A.I."/>
            <person name="Willems A."/>
            <person name="Tikhonovich I.A."/>
        </authorList>
    </citation>
    <scope>NUCLEOTIDE SEQUENCE [LARGE SCALE GENOMIC DNA]</scope>
    <source>
        <strain evidence="2">V5/3M</strain>
        <plasmid evidence="2">unnamed4</plasmid>
    </source>
</reference>
<keyword evidence="2" id="KW-0614">Plasmid</keyword>
<organism evidence="2">
    <name type="scientific">Microvirga ossetica</name>
    <dbReference type="NCBI Taxonomy" id="1882682"/>
    <lineage>
        <taxon>Bacteria</taxon>
        <taxon>Pseudomonadati</taxon>
        <taxon>Pseudomonadota</taxon>
        <taxon>Alphaproteobacteria</taxon>
        <taxon>Hyphomicrobiales</taxon>
        <taxon>Methylobacteriaceae</taxon>
        <taxon>Microvirga</taxon>
    </lineage>
</organism>
<accession>A0A1B2EYM4</accession>
<proteinExistence type="predicted"/>
<protein>
    <submittedName>
        <fullName evidence="2">Uncharacterized protein</fullName>
    </submittedName>
</protein>
<feature type="compositionally biased region" description="Polar residues" evidence="1">
    <location>
        <begin position="1"/>
        <end position="11"/>
    </location>
</feature>
<dbReference type="KEGG" id="moc:BB934_43150"/>
<gene>
    <name evidence="2" type="ORF">BB934_43150</name>
</gene>